<feature type="compositionally biased region" description="Basic and acidic residues" evidence="1">
    <location>
        <begin position="299"/>
        <end position="315"/>
    </location>
</feature>
<comment type="caution">
    <text evidence="2">The sequence shown here is derived from an EMBL/GenBank/DDBJ whole genome shotgun (WGS) entry which is preliminary data.</text>
</comment>
<feature type="compositionally biased region" description="Low complexity" evidence="1">
    <location>
        <begin position="268"/>
        <end position="281"/>
    </location>
</feature>
<feature type="compositionally biased region" description="Polar residues" evidence="1">
    <location>
        <begin position="348"/>
        <end position="362"/>
    </location>
</feature>
<protein>
    <recommendedName>
        <fullName evidence="3">Pentatricopeptide repeat-containing protein</fullName>
    </recommendedName>
</protein>
<feature type="compositionally biased region" description="Polar residues" evidence="1">
    <location>
        <begin position="321"/>
        <end position="332"/>
    </location>
</feature>
<feature type="region of interest" description="Disordered" evidence="1">
    <location>
        <begin position="244"/>
        <end position="406"/>
    </location>
</feature>
<feature type="compositionally biased region" description="Low complexity" evidence="1">
    <location>
        <begin position="381"/>
        <end position="402"/>
    </location>
</feature>
<dbReference type="EMBL" id="BKCJ010006804">
    <property type="protein sequence ID" value="GEU74022.1"/>
    <property type="molecule type" value="Genomic_DNA"/>
</dbReference>
<sequence length="440" mass="51100">MSDSLRDIYKALESRYVHKGITIDPSFYNDLSDDSVAKFTAIGFNYLLSLDEQICPRFIFEFYRILKLERDSNNHFKIQFVISNHHFNLSLAQFTELNHLPNQGICIYSDAWGLNELEKTLKQIEPYNSRLHALDDIHKLIHRRTVHEKIDKEGNTIYKFPNQIKTRNRDHTQAVLALMLYCLENRQPFNLAYFIVRRMYFFRDRRDKVLPYGMILTLLFENLKENMAQGSFNERYKLVPGKMSSFKAKQPKRPPPKITRNVGKSKWTQLTTSSLTESPPSNKKDLPSTKLSPRSYHRALKDDPNMFKEKKETRGMFKNLGMTSSSKTNSQNFKRKTTRMSVKYPNYVNLTSSSEEQPNEKTLSPPLRKKSLLPPQDPSKSIFSKSTHYTSSSSPSESPTPTHVAPPPKVRFVILIKIEPQEHPPLQVSLNDPYVQTMGN</sequence>
<accession>A0A6L2MML5</accession>
<gene>
    <name evidence="2" type="ORF">Tci_046000</name>
</gene>
<evidence type="ECO:0000313" key="2">
    <source>
        <dbReference type="EMBL" id="GEU74022.1"/>
    </source>
</evidence>
<organism evidence="2">
    <name type="scientific">Tanacetum cinerariifolium</name>
    <name type="common">Dalmatian daisy</name>
    <name type="synonym">Chrysanthemum cinerariifolium</name>
    <dbReference type="NCBI Taxonomy" id="118510"/>
    <lineage>
        <taxon>Eukaryota</taxon>
        <taxon>Viridiplantae</taxon>
        <taxon>Streptophyta</taxon>
        <taxon>Embryophyta</taxon>
        <taxon>Tracheophyta</taxon>
        <taxon>Spermatophyta</taxon>
        <taxon>Magnoliopsida</taxon>
        <taxon>eudicotyledons</taxon>
        <taxon>Gunneridae</taxon>
        <taxon>Pentapetalae</taxon>
        <taxon>asterids</taxon>
        <taxon>campanulids</taxon>
        <taxon>Asterales</taxon>
        <taxon>Asteraceae</taxon>
        <taxon>Asteroideae</taxon>
        <taxon>Anthemideae</taxon>
        <taxon>Anthemidinae</taxon>
        <taxon>Tanacetum</taxon>
    </lineage>
</organism>
<proteinExistence type="predicted"/>
<evidence type="ECO:0000256" key="1">
    <source>
        <dbReference type="SAM" id="MobiDB-lite"/>
    </source>
</evidence>
<reference evidence="2" key="1">
    <citation type="journal article" date="2019" name="Sci. Rep.">
        <title>Draft genome of Tanacetum cinerariifolium, the natural source of mosquito coil.</title>
        <authorList>
            <person name="Yamashiro T."/>
            <person name="Shiraishi A."/>
            <person name="Satake H."/>
            <person name="Nakayama K."/>
        </authorList>
    </citation>
    <scope>NUCLEOTIDE SEQUENCE</scope>
</reference>
<dbReference type="AlphaFoldDB" id="A0A6L2MML5"/>
<name>A0A6L2MML5_TANCI</name>
<evidence type="ECO:0008006" key="3">
    <source>
        <dbReference type="Google" id="ProtNLM"/>
    </source>
</evidence>